<proteinExistence type="predicted"/>
<evidence type="ECO:0000313" key="1">
    <source>
        <dbReference type="EMBL" id="QEC61483.1"/>
    </source>
</evidence>
<protein>
    <recommendedName>
        <fullName evidence="3">Outer membrane beta-barrel protein</fullName>
    </recommendedName>
</protein>
<keyword evidence="2" id="KW-1185">Reference proteome</keyword>
<sequence>MKKLILLFVFLFSVVLAKAQMGYNYKEFGIGLDVSYARGYTNIARQDEHIVANINFIYNYSPYIPVTAELQFGTLSGGGLTQNLDRYGRMFTNHFEAFVLHADFQLGEVIDYSQNDFLNIVKNFYFGSGGGIVFNSNTVQRTNVIPENGSLDYVFPGKDASINLTVPLRFGYEFKIYNEYSEPYMAIDLGYVHNLVFGEGLDGYDDPSNKFKNNATNQYRQIVIGVKFNFGNITSYNKLIRRFP</sequence>
<dbReference type="KEGG" id="mgin:FRZ54_02420"/>
<dbReference type="OrthoDB" id="648040at2"/>
<dbReference type="EMBL" id="CP042436">
    <property type="protein sequence ID" value="QEC61483.1"/>
    <property type="molecule type" value="Genomic_DNA"/>
</dbReference>
<organism evidence="1 2">
    <name type="scientific">Mucilaginibacter ginsenosidivorans</name>
    <dbReference type="NCBI Taxonomy" id="398053"/>
    <lineage>
        <taxon>Bacteria</taxon>
        <taxon>Pseudomonadati</taxon>
        <taxon>Bacteroidota</taxon>
        <taxon>Sphingobacteriia</taxon>
        <taxon>Sphingobacteriales</taxon>
        <taxon>Sphingobacteriaceae</taxon>
        <taxon>Mucilaginibacter</taxon>
    </lineage>
</organism>
<accession>A0A5B8UQT1</accession>
<name>A0A5B8UQT1_9SPHI</name>
<evidence type="ECO:0008006" key="3">
    <source>
        <dbReference type="Google" id="ProtNLM"/>
    </source>
</evidence>
<evidence type="ECO:0000313" key="2">
    <source>
        <dbReference type="Proteomes" id="UP000321479"/>
    </source>
</evidence>
<dbReference type="Proteomes" id="UP000321479">
    <property type="component" value="Chromosome"/>
</dbReference>
<dbReference type="RefSeq" id="WP_147030060.1">
    <property type="nucleotide sequence ID" value="NZ_CP042436.1"/>
</dbReference>
<gene>
    <name evidence="1" type="ORF">FRZ54_02420</name>
</gene>
<reference evidence="1 2" key="1">
    <citation type="journal article" date="2017" name="Curr. Microbiol.">
        <title>Mucilaginibacter ginsenosidivorans sp. nov., Isolated from Soil of Ginseng Field.</title>
        <authorList>
            <person name="Kim M.M."/>
            <person name="Siddiqi M.Z."/>
            <person name="Im W.T."/>
        </authorList>
    </citation>
    <scope>NUCLEOTIDE SEQUENCE [LARGE SCALE GENOMIC DNA]</scope>
    <source>
        <strain evidence="1 2">Gsoil 3017</strain>
    </source>
</reference>
<dbReference type="AlphaFoldDB" id="A0A5B8UQT1"/>